<reference evidence="2" key="1">
    <citation type="journal article" date="2023" name="IScience">
        <title>Live-bearing cockroach genome reveals convergent evolutionary mechanisms linked to viviparity in insects and beyond.</title>
        <authorList>
            <person name="Fouks B."/>
            <person name="Harrison M.C."/>
            <person name="Mikhailova A.A."/>
            <person name="Marchal E."/>
            <person name="English S."/>
            <person name="Carruthers M."/>
            <person name="Jennings E.C."/>
            <person name="Chiamaka E.L."/>
            <person name="Frigard R.A."/>
            <person name="Pippel M."/>
            <person name="Attardo G.M."/>
            <person name="Benoit J.B."/>
            <person name="Bornberg-Bauer E."/>
            <person name="Tobe S.S."/>
        </authorList>
    </citation>
    <scope>NUCLEOTIDE SEQUENCE</scope>
    <source>
        <strain evidence="2">Stay&amp;Tobe</strain>
    </source>
</reference>
<dbReference type="AlphaFoldDB" id="A0AAD7Z9G3"/>
<comment type="caution">
    <text evidence="2">The sequence shown here is derived from an EMBL/GenBank/DDBJ whole genome shotgun (WGS) entry which is preliminary data.</text>
</comment>
<gene>
    <name evidence="2" type="ORF">L9F63_006755</name>
</gene>
<proteinExistence type="predicted"/>
<keyword evidence="1" id="KW-0456">Lyase</keyword>
<organism evidence="2 3">
    <name type="scientific">Diploptera punctata</name>
    <name type="common">Pacific beetle cockroach</name>
    <dbReference type="NCBI Taxonomy" id="6984"/>
    <lineage>
        <taxon>Eukaryota</taxon>
        <taxon>Metazoa</taxon>
        <taxon>Ecdysozoa</taxon>
        <taxon>Arthropoda</taxon>
        <taxon>Hexapoda</taxon>
        <taxon>Insecta</taxon>
        <taxon>Pterygota</taxon>
        <taxon>Neoptera</taxon>
        <taxon>Polyneoptera</taxon>
        <taxon>Dictyoptera</taxon>
        <taxon>Blattodea</taxon>
        <taxon>Blaberoidea</taxon>
        <taxon>Blaberidae</taxon>
        <taxon>Diplopterinae</taxon>
        <taxon>Diploptera</taxon>
    </lineage>
</organism>
<name>A0AAD7Z9G3_DIPPU</name>
<evidence type="ECO:0000313" key="3">
    <source>
        <dbReference type="Proteomes" id="UP001233999"/>
    </source>
</evidence>
<dbReference type="Pfam" id="PF04752">
    <property type="entry name" value="ChaC"/>
    <property type="match status" value="1"/>
</dbReference>
<dbReference type="PANTHER" id="PTHR12192:SF26">
    <property type="entry name" value="GLUTATHIONE-SPECIFIC GAMMA-GLUTAMYLCYCLOTRANSFERASE 1"/>
    <property type="match status" value="1"/>
</dbReference>
<evidence type="ECO:0008006" key="4">
    <source>
        <dbReference type="Google" id="ProtNLM"/>
    </source>
</evidence>
<reference evidence="2" key="2">
    <citation type="submission" date="2023-05" db="EMBL/GenBank/DDBJ databases">
        <authorList>
            <person name="Fouks B."/>
        </authorList>
    </citation>
    <scope>NUCLEOTIDE SEQUENCE</scope>
    <source>
        <strain evidence="2">Stay&amp;Tobe</strain>
        <tissue evidence="2">Testes</tissue>
    </source>
</reference>
<dbReference type="GO" id="GO:0061928">
    <property type="term" value="F:glutathione specific gamma-glutamylcyclotransferase activity"/>
    <property type="evidence" value="ECO:0007669"/>
    <property type="project" value="InterPro"/>
</dbReference>
<dbReference type="EMBL" id="JASPKZ010009795">
    <property type="protein sequence ID" value="KAJ9576399.1"/>
    <property type="molecule type" value="Genomic_DNA"/>
</dbReference>
<sequence>PNQVDVPSTSGLWIFGYGSLCWHPGFEFENSLTGYVTGFSRKFWQGNTTHRGTENKYFALFFLDVWATLIEDKE</sequence>
<dbReference type="GO" id="GO:0005737">
    <property type="term" value="C:cytoplasm"/>
    <property type="evidence" value="ECO:0007669"/>
    <property type="project" value="TreeGrafter"/>
</dbReference>
<protein>
    <recommendedName>
        <fullName evidence="4">Glutathione-specific gamma-glutamylcyclotransferase</fullName>
    </recommendedName>
</protein>
<feature type="non-terminal residue" evidence="2">
    <location>
        <position position="1"/>
    </location>
</feature>
<evidence type="ECO:0000256" key="1">
    <source>
        <dbReference type="ARBA" id="ARBA00023239"/>
    </source>
</evidence>
<dbReference type="PANTHER" id="PTHR12192">
    <property type="entry name" value="CATION TRANSPORT PROTEIN CHAC-RELATED"/>
    <property type="match status" value="1"/>
</dbReference>
<keyword evidence="3" id="KW-1185">Reference proteome</keyword>
<evidence type="ECO:0000313" key="2">
    <source>
        <dbReference type="EMBL" id="KAJ9576399.1"/>
    </source>
</evidence>
<dbReference type="GO" id="GO:0006751">
    <property type="term" value="P:glutathione catabolic process"/>
    <property type="evidence" value="ECO:0007669"/>
    <property type="project" value="InterPro"/>
</dbReference>
<dbReference type="Proteomes" id="UP001233999">
    <property type="component" value="Unassembled WGS sequence"/>
</dbReference>
<accession>A0AAD7Z9G3</accession>
<dbReference type="InterPro" id="IPR006840">
    <property type="entry name" value="ChaC"/>
</dbReference>
<feature type="non-terminal residue" evidence="2">
    <location>
        <position position="74"/>
    </location>
</feature>